<evidence type="ECO:0000256" key="9">
    <source>
        <dbReference type="ARBA" id="ARBA00022989"/>
    </source>
</evidence>
<evidence type="ECO:0000256" key="3">
    <source>
        <dbReference type="ARBA" id="ARBA00022448"/>
    </source>
</evidence>
<evidence type="ECO:0000256" key="14">
    <source>
        <dbReference type="RuleBase" id="RU000456"/>
    </source>
</evidence>
<name>A0ABY4X4J9_9SPHN</name>
<proteinExistence type="inferred from homology"/>
<organism evidence="21 22">
    <name type="scientific">Sphingomonas morindae</name>
    <dbReference type="NCBI Taxonomy" id="1541170"/>
    <lineage>
        <taxon>Bacteria</taxon>
        <taxon>Pseudomonadati</taxon>
        <taxon>Pseudomonadota</taxon>
        <taxon>Alphaproteobacteria</taxon>
        <taxon>Sphingomonadales</taxon>
        <taxon>Sphingomonadaceae</taxon>
        <taxon>Sphingomonas</taxon>
    </lineage>
</organism>
<comment type="cofactor">
    <cofactor evidence="15">
        <name>Cu cation</name>
        <dbReference type="ChEBI" id="CHEBI:23378"/>
    </cofactor>
    <text evidence="15">Binds a copper A center.</text>
</comment>
<keyword evidence="4 14" id="KW-0679">Respiratory chain</keyword>
<dbReference type="InterPro" id="IPR002429">
    <property type="entry name" value="CcO_II-like_C"/>
</dbReference>
<feature type="chain" id="PRO_5047193928" description="Cytochrome c oxidase subunit 2" evidence="18">
    <location>
        <begin position="33"/>
        <end position="393"/>
    </location>
</feature>
<dbReference type="InterPro" id="IPR011759">
    <property type="entry name" value="Cyt_c_oxidase_su2_TM_dom"/>
</dbReference>
<dbReference type="Pfam" id="PF00116">
    <property type="entry name" value="COX2"/>
    <property type="match status" value="1"/>
</dbReference>
<keyword evidence="6 15" id="KW-0479">Metal-binding</keyword>
<reference evidence="21" key="1">
    <citation type="journal article" date="2022" name="Toxins">
        <title>Genomic Analysis of Sphingopyxis sp. USTB-05 for Biodegrading Cyanobacterial Hepatotoxins.</title>
        <authorList>
            <person name="Liu C."/>
            <person name="Xu Q."/>
            <person name="Zhao Z."/>
            <person name="Zhang H."/>
            <person name="Liu X."/>
            <person name="Yin C."/>
            <person name="Liu Y."/>
            <person name="Yan H."/>
        </authorList>
    </citation>
    <scope>NUCLEOTIDE SEQUENCE</scope>
    <source>
        <strain evidence="21">NBD5</strain>
    </source>
</reference>
<feature type="region of interest" description="Disordered" evidence="16">
    <location>
        <begin position="341"/>
        <end position="366"/>
    </location>
</feature>
<keyword evidence="8 14" id="KW-0249">Electron transport</keyword>
<dbReference type="SUPFAM" id="SSF49503">
    <property type="entry name" value="Cupredoxins"/>
    <property type="match status" value="1"/>
</dbReference>
<feature type="transmembrane region" description="Helical" evidence="17">
    <location>
        <begin position="170"/>
        <end position="192"/>
    </location>
</feature>
<evidence type="ECO:0000256" key="5">
    <source>
        <dbReference type="ARBA" id="ARBA00022692"/>
    </source>
</evidence>
<dbReference type="InterPro" id="IPR014222">
    <property type="entry name" value="Cyt_c_oxidase_su2"/>
</dbReference>
<dbReference type="PANTHER" id="PTHR22888:SF9">
    <property type="entry name" value="CYTOCHROME C OXIDASE SUBUNIT 2"/>
    <property type="match status" value="1"/>
</dbReference>
<feature type="region of interest" description="Disordered" evidence="16">
    <location>
        <begin position="62"/>
        <end position="111"/>
    </location>
</feature>
<evidence type="ECO:0000313" key="21">
    <source>
        <dbReference type="EMBL" id="USI71819.1"/>
    </source>
</evidence>
<keyword evidence="7" id="KW-1278">Translocase</keyword>
<evidence type="ECO:0000256" key="18">
    <source>
        <dbReference type="SAM" id="SignalP"/>
    </source>
</evidence>
<evidence type="ECO:0000256" key="1">
    <source>
        <dbReference type="ARBA" id="ARBA00004141"/>
    </source>
</evidence>
<gene>
    <name evidence="21" type="primary">coxB</name>
    <name evidence="21" type="ORF">LHA26_10850</name>
</gene>
<dbReference type="InterPro" id="IPR036257">
    <property type="entry name" value="Cyt_c_oxidase_su2_TM_sf"/>
</dbReference>
<dbReference type="EC" id="7.1.1.9" evidence="15"/>
<evidence type="ECO:0000256" key="8">
    <source>
        <dbReference type="ARBA" id="ARBA00022982"/>
    </source>
</evidence>
<dbReference type="InterPro" id="IPR034210">
    <property type="entry name" value="CcO_II_C"/>
</dbReference>
<dbReference type="Gene3D" id="2.60.40.420">
    <property type="entry name" value="Cupredoxins - blue copper proteins"/>
    <property type="match status" value="1"/>
</dbReference>
<keyword evidence="5 14" id="KW-0812">Transmembrane</keyword>
<evidence type="ECO:0000256" key="13">
    <source>
        <dbReference type="ARBA" id="ARBA00047816"/>
    </source>
</evidence>
<comment type="function">
    <text evidence="12 15">Subunits I and II form the functional core of the enzyme complex. Electrons originating in cytochrome c are transferred via heme a and Cu(A) to the binuclear center formed by heme a3 and Cu(B).</text>
</comment>
<dbReference type="Proteomes" id="UP001056937">
    <property type="component" value="Chromosome 1"/>
</dbReference>
<dbReference type="PROSITE" id="PS50999">
    <property type="entry name" value="COX2_TM"/>
    <property type="match status" value="1"/>
</dbReference>
<evidence type="ECO:0000256" key="16">
    <source>
        <dbReference type="SAM" id="MobiDB-lite"/>
    </source>
</evidence>
<dbReference type="CDD" id="cd13912">
    <property type="entry name" value="CcO_II_C"/>
    <property type="match status" value="1"/>
</dbReference>
<feature type="compositionally biased region" description="Low complexity" evidence="16">
    <location>
        <begin position="78"/>
        <end position="92"/>
    </location>
</feature>
<comment type="catalytic activity">
    <reaction evidence="13 15">
        <text>4 Fe(II)-[cytochrome c] + O2 + 8 H(+)(in) = 4 Fe(III)-[cytochrome c] + 2 H2O + 4 H(+)(out)</text>
        <dbReference type="Rhea" id="RHEA:11436"/>
        <dbReference type="Rhea" id="RHEA-COMP:10350"/>
        <dbReference type="Rhea" id="RHEA-COMP:14399"/>
        <dbReference type="ChEBI" id="CHEBI:15377"/>
        <dbReference type="ChEBI" id="CHEBI:15378"/>
        <dbReference type="ChEBI" id="CHEBI:15379"/>
        <dbReference type="ChEBI" id="CHEBI:29033"/>
        <dbReference type="ChEBI" id="CHEBI:29034"/>
        <dbReference type="EC" id="7.1.1.9"/>
    </reaction>
</comment>
<evidence type="ECO:0000256" key="11">
    <source>
        <dbReference type="ARBA" id="ARBA00023136"/>
    </source>
</evidence>
<dbReference type="SUPFAM" id="SSF81464">
    <property type="entry name" value="Cytochrome c oxidase subunit II-like, transmembrane region"/>
    <property type="match status" value="1"/>
</dbReference>
<evidence type="ECO:0000256" key="15">
    <source>
        <dbReference type="RuleBase" id="RU004024"/>
    </source>
</evidence>
<dbReference type="Pfam" id="PF02790">
    <property type="entry name" value="COX2_TM"/>
    <property type="match status" value="1"/>
</dbReference>
<evidence type="ECO:0000256" key="17">
    <source>
        <dbReference type="SAM" id="Phobius"/>
    </source>
</evidence>
<dbReference type="EMBL" id="CP084930">
    <property type="protein sequence ID" value="USI71819.1"/>
    <property type="molecule type" value="Genomic_DNA"/>
</dbReference>
<evidence type="ECO:0000313" key="22">
    <source>
        <dbReference type="Proteomes" id="UP001056937"/>
    </source>
</evidence>
<protein>
    <recommendedName>
        <fullName evidence="15">Cytochrome c oxidase subunit 2</fullName>
        <ecNumber evidence="15">7.1.1.9</ecNumber>
    </recommendedName>
</protein>
<evidence type="ECO:0000259" key="20">
    <source>
        <dbReference type="PROSITE" id="PS50999"/>
    </source>
</evidence>
<keyword evidence="10 15" id="KW-0186">Copper</keyword>
<dbReference type="PRINTS" id="PR01166">
    <property type="entry name" value="CYCOXIDASEII"/>
</dbReference>
<dbReference type="PROSITE" id="PS50857">
    <property type="entry name" value="COX2_CUA"/>
    <property type="match status" value="1"/>
</dbReference>
<keyword evidence="3 14" id="KW-0813">Transport</keyword>
<evidence type="ECO:0000256" key="2">
    <source>
        <dbReference type="ARBA" id="ARBA00007866"/>
    </source>
</evidence>
<evidence type="ECO:0000256" key="12">
    <source>
        <dbReference type="ARBA" id="ARBA00024688"/>
    </source>
</evidence>
<feature type="domain" description="Cytochrome oxidase subunit II copper A binding" evidence="19">
    <location>
        <begin position="199"/>
        <end position="333"/>
    </location>
</feature>
<accession>A0ABY4X4J9</accession>
<dbReference type="InterPro" id="IPR008972">
    <property type="entry name" value="Cupredoxin"/>
</dbReference>
<dbReference type="NCBIfam" id="TIGR02866">
    <property type="entry name" value="CoxB"/>
    <property type="match status" value="1"/>
</dbReference>
<evidence type="ECO:0000256" key="6">
    <source>
        <dbReference type="ARBA" id="ARBA00022723"/>
    </source>
</evidence>
<evidence type="ECO:0000256" key="7">
    <source>
        <dbReference type="ARBA" id="ARBA00022967"/>
    </source>
</evidence>
<keyword evidence="11 17" id="KW-0472">Membrane</keyword>
<dbReference type="PANTHER" id="PTHR22888">
    <property type="entry name" value="CYTOCHROME C OXIDASE, SUBUNIT II"/>
    <property type="match status" value="1"/>
</dbReference>
<dbReference type="InterPro" id="IPR045187">
    <property type="entry name" value="CcO_II"/>
</dbReference>
<evidence type="ECO:0000256" key="10">
    <source>
        <dbReference type="ARBA" id="ARBA00023008"/>
    </source>
</evidence>
<keyword evidence="9 17" id="KW-1133">Transmembrane helix</keyword>
<sequence>MRMLALGGAAMLASTILAPTMLASTMAAQAQAQAPTAASPTAVQTAPFAGAAAETATSAPATGVSSAAPAGGTGAGSGAAAPAATPAKPATPQFYKPTPGIGQPTDRIGLQPQETANGQYAAWFHDGVLLPIITGICVVVLFLLLYVMARHNRRSNPQPSATSHNTVLEVAWTVLPVLILLGIAVPSIKLIARQYDTPKPDLTVKVIGHQWYWSYQYPDNGDFEVVSNMLTPEQDRARGEPRQLGVDERMVVPAGAVVKVIATSDDVIHSFAVPAFWTKIDAVPGRLNETWFKVDRPGVYYGQCSELCGARHAFMPIAVEVVTRPQFAQWIAAKGGTLGGKAASPDATSNSPISNPSATTANPGSFGGAVAGAKTEAAAGANIPVAGAATSSK</sequence>
<feature type="signal peptide" evidence="18">
    <location>
        <begin position="1"/>
        <end position="32"/>
    </location>
</feature>
<comment type="subcellular location">
    <subcellularLocation>
        <location evidence="14">Cell membrane</location>
        <topology evidence="14">Multi-pass membrane protein</topology>
    </subcellularLocation>
    <subcellularLocation>
        <location evidence="1">Membrane</location>
        <topology evidence="1">Multi-pass membrane protein</topology>
    </subcellularLocation>
</comment>
<comment type="similarity">
    <text evidence="2 14">Belongs to the cytochrome c oxidase subunit 2 family.</text>
</comment>
<keyword evidence="22" id="KW-1185">Reference proteome</keyword>
<dbReference type="InterPro" id="IPR001505">
    <property type="entry name" value="Copper_CuA"/>
</dbReference>
<evidence type="ECO:0000256" key="4">
    <source>
        <dbReference type="ARBA" id="ARBA00022660"/>
    </source>
</evidence>
<feature type="compositionally biased region" description="Polar residues" evidence="16">
    <location>
        <begin position="346"/>
        <end position="363"/>
    </location>
</feature>
<feature type="transmembrane region" description="Helical" evidence="17">
    <location>
        <begin position="128"/>
        <end position="149"/>
    </location>
</feature>
<keyword evidence="18" id="KW-0732">Signal</keyword>
<evidence type="ECO:0000259" key="19">
    <source>
        <dbReference type="PROSITE" id="PS50857"/>
    </source>
</evidence>
<feature type="domain" description="Cytochrome oxidase subunit II transmembrane region profile" evidence="20">
    <location>
        <begin position="102"/>
        <end position="198"/>
    </location>
</feature>
<dbReference type="PROSITE" id="PS00078">
    <property type="entry name" value="COX2"/>
    <property type="match status" value="1"/>
</dbReference>
<dbReference type="Gene3D" id="1.10.287.90">
    <property type="match status" value="1"/>
</dbReference>